<dbReference type="EMBL" id="QLQD01000041">
    <property type="protein sequence ID" value="RLU57432.1"/>
    <property type="molecule type" value="Genomic_DNA"/>
</dbReference>
<dbReference type="EMBL" id="CP007586">
    <property type="protein sequence ID" value="AHY15636.1"/>
    <property type="molecule type" value="Genomic_DNA"/>
</dbReference>
<dbReference type="Proteomes" id="UP000025245">
    <property type="component" value="Chromosome"/>
</dbReference>
<reference evidence="2" key="2">
    <citation type="journal article" date="2007" name="J. Bacteriol.">
        <title>Streptococcus iniae capsule impairs phagocytic clearance and contributes to virulence in fish.</title>
        <authorList>
            <person name="Locke J.B."/>
            <person name="Colvin K.M."/>
            <person name="Datta A.K."/>
            <person name="Patel S.K."/>
            <person name="Naidu N.N."/>
            <person name="Neely M.N."/>
            <person name="Nizet V."/>
            <person name="Buchanan J.T."/>
        </authorList>
    </citation>
    <scope>NUCLEOTIDE SEQUENCE</scope>
</reference>
<keyword evidence="2" id="KW-0418">Kinase</keyword>
<dbReference type="STRING" id="1346.BMF34_04100"/>
<dbReference type="KEGG" id="sio:DW64_03995"/>
<sequence>MINHYKTIGILLDVYAYNYAFKIASEWEDFPQQALYLLELMKERRELNLDFLFENQRMANLIENETDLKLYLNERIEEEQIANYILDLEIKIKNGDVIDFVRAVSPILYRLFLRLIKSQIPNIDTYIIDAKNDQYDTWDFTKMQEADIPLFKDYLSKRQSRNVTSKSLADLLQLSQLPVDIKEKVNQLRVFEKSVRNPLAHLIKAFDEEELFRTTHFSSQAFLDQIISLALYSGVSYQRQPFYCDQVNAVIMSYIANENKA</sequence>
<dbReference type="PATRIC" id="fig|1346.30.peg.825"/>
<protein>
    <submittedName>
        <fullName evidence="3">LytR family transcriptional regulator</fullName>
    </submittedName>
    <submittedName>
        <fullName evidence="2">Putative histidine kinase</fullName>
    </submittedName>
</protein>
<organism evidence="2">
    <name type="scientific">Streptococcus iniae</name>
    <name type="common">Streptococcus shiloi</name>
    <dbReference type="NCBI Taxonomy" id="1346"/>
    <lineage>
        <taxon>Bacteria</taxon>
        <taxon>Bacillati</taxon>
        <taxon>Bacillota</taxon>
        <taxon>Bacilli</taxon>
        <taxon>Lactobacillales</taxon>
        <taxon>Streptococcaceae</taxon>
        <taxon>Streptococcus</taxon>
    </lineage>
</organism>
<dbReference type="Proteomes" id="UP000269148">
    <property type="component" value="Unassembled WGS sequence"/>
</dbReference>
<dbReference type="KEGG" id="siz:SI82_04225"/>
<gene>
    <name evidence="2" type="primary">hk</name>
    <name evidence="4" type="ORF">DIY07_04405</name>
    <name evidence="3" type="ORF">DQ08_04005</name>
</gene>
<proteinExistence type="predicted"/>
<keyword evidence="2" id="KW-0808">Transferase</keyword>
<dbReference type="KEGG" id="siq:DQ08_04005"/>
<dbReference type="GeneID" id="35765878"/>
<dbReference type="GO" id="GO:0016301">
    <property type="term" value="F:kinase activity"/>
    <property type="evidence" value="ECO:0007669"/>
    <property type="project" value="UniProtKB-KW"/>
</dbReference>
<evidence type="ECO:0000313" key="6">
    <source>
        <dbReference type="Proteomes" id="UP000269148"/>
    </source>
</evidence>
<evidence type="ECO:0000259" key="1">
    <source>
        <dbReference type="Pfam" id="PF09659"/>
    </source>
</evidence>
<dbReference type="InterPro" id="IPR053941">
    <property type="entry name" value="Csm6_HEPN"/>
</dbReference>
<feature type="domain" description="Csm6 HEPN" evidence="1">
    <location>
        <begin position="79"/>
        <end position="227"/>
    </location>
</feature>
<evidence type="ECO:0000313" key="4">
    <source>
        <dbReference type="EMBL" id="RLU57432.1"/>
    </source>
</evidence>
<dbReference type="SMR" id="Q2KM79"/>
<evidence type="ECO:0000313" key="3">
    <source>
        <dbReference type="EMBL" id="AHY15636.1"/>
    </source>
</evidence>
<accession>Q2KM79</accession>
<dbReference type="Pfam" id="PF09659">
    <property type="entry name" value="Cas_Csm6_HEPN"/>
    <property type="match status" value="1"/>
</dbReference>
<dbReference type="EMBL" id="AY904444">
    <property type="protein sequence ID" value="AAY17291.1"/>
    <property type="molecule type" value="Genomic_DNA"/>
</dbReference>
<reference evidence="3 5" key="3">
    <citation type="journal article" date="2014" name="Genome Announc.">
        <title>Complete Genome Sequence of a Virulent Strain, Streptococcus iniae ISET0901, Isolated from Diseased Tilapia.</title>
        <authorList>
            <person name="Pridgeon J.W."/>
            <person name="Zhang D."/>
            <person name="Zhang L."/>
        </authorList>
    </citation>
    <scope>NUCLEOTIDE SEQUENCE [LARGE SCALE GENOMIC DNA]</scope>
    <source>
        <strain evidence="3 5">ISET0901</strain>
    </source>
</reference>
<evidence type="ECO:0000313" key="2">
    <source>
        <dbReference type="EMBL" id="AAY17291.1"/>
    </source>
</evidence>
<keyword evidence="5" id="KW-1185">Reference proteome</keyword>
<evidence type="ECO:0000313" key="5">
    <source>
        <dbReference type="Proteomes" id="UP000025245"/>
    </source>
</evidence>
<reference evidence="4 6" key="4">
    <citation type="submission" date="2018-06" db="EMBL/GenBank/DDBJ databases">
        <title>Mutators as drivers of adaptation in pathogenic bacteria and a risk factor for host jumps and vaccine escape.</title>
        <authorList>
            <person name="Barnes A.C."/>
            <person name="Silayeva O."/>
        </authorList>
    </citation>
    <scope>NUCLEOTIDE SEQUENCE [LARGE SCALE GENOMIC DNA]</scope>
    <source>
        <strain evidence="4 6">QMA0445</strain>
    </source>
</reference>
<name>Q2KM79_STRIN</name>
<dbReference type="AlphaFoldDB" id="Q2KM79"/>
<dbReference type="RefSeq" id="WP_003099321.1">
    <property type="nucleotide sequence ID" value="NZ_CP010783.1"/>
</dbReference>
<reference evidence="2" key="1">
    <citation type="journal article" date="2007" name="Infect. Immun.">
        <title>Analysis of the polysaccharide capsule of the systemic pathogen Streptococcus iniae and its implications in virulence.</title>
        <authorList>
            <person name="Lowe B.A."/>
            <person name="Miller J.D."/>
            <person name="Neely M.N."/>
        </authorList>
    </citation>
    <scope>NUCLEOTIDE SEQUENCE</scope>
</reference>
<dbReference type="OrthoDB" id="2232762at2"/>